<evidence type="ECO:0000313" key="5">
    <source>
        <dbReference type="EMBL" id="CAD7647440.1"/>
    </source>
</evidence>
<name>A0A7R9QJU1_9ACAR</name>
<dbReference type="InterPro" id="IPR001310">
    <property type="entry name" value="Histidine_triad_HIT"/>
</dbReference>
<evidence type="ECO:0000256" key="1">
    <source>
        <dbReference type="PIRSR" id="PIRSR601310-1"/>
    </source>
</evidence>
<evidence type="ECO:0000313" key="6">
    <source>
        <dbReference type="Proteomes" id="UP000728032"/>
    </source>
</evidence>
<dbReference type="FunFam" id="3.30.428.10:FF:000005">
    <property type="entry name" value="Histidine triad nucleotide-binding protein 1"/>
    <property type="match status" value="1"/>
</dbReference>
<feature type="domain" description="HIT" evidence="4">
    <location>
        <begin position="81"/>
        <end position="189"/>
    </location>
</feature>
<dbReference type="Gene3D" id="3.30.428.10">
    <property type="entry name" value="HIT-like"/>
    <property type="match status" value="1"/>
</dbReference>
<feature type="active site" description="Tele-AMP-histidine intermediate" evidence="1">
    <location>
        <position position="175"/>
    </location>
</feature>
<dbReference type="GO" id="GO:0003824">
    <property type="term" value="F:catalytic activity"/>
    <property type="evidence" value="ECO:0007669"/>
    <property type="project" value="InterPro"/>
</dbReference>
<dbReference type="EMBL" id="CAJPVJ010002748">
    <property type="protein sequence ID" value="CAG2166737.1"/>
    <property type="molecule type" value="Genomic_DNA"/>
</dbReference>
<gene>
    <name evidence="5" type="ORF">ONB1V03_LOCUS6252</name>
</gene>
<dbReference type="Proteomes" id="UP000728032">
    <property type="component" value="Unassembled WGS sequence"/>
</dbReference>
<dbReference type="SUPFAM" id="SSF54197">
    <property type="entry name" value="HIT-like"/>
    <property type="match status" value="1"/>
</dbReference>
<dbReference type="PROSITE" id="PS51084">
    <property type="entry name" value="HIT_2"/>
    <property type="match status" value="1"/>
</dbReference>
<protein>
    <recommendedName>
        <fullName evidence="4">HIT domain-containing protein</fullName>
    </recommendedName>
</protein>
<dbReference type="PROSITE" id="PS00892">
    <property type="entry name" value="HIT_1"/>
    <property type="match status" value="1"/>
</dbReference>
<dbReference type="AlphaFoldDB" id="A0A7R9QJU1"/>
<dbReference type="InterPro" id="IPR011146">
    <property type="entry name" value="HIT-like"/>
</dbReference>
<dbReference type="OrthoDB" id="672793at2759"/>
<reference evidence="5" key="1">
    <citation type="submission" date="2020-11" db="EMBL/GenBank/DDBJ databases">
        <authorList>
            <person name="Tran Van P."/>
        </authorList>
    </citation>
    <scope>NUCLEOTIDE SEQUENCE</scope>
</reference>
<evidence type="ECO:0000256" key="2">
    <source>
        <dbReference type="PIRSR" id="PIRSR601310-3"/>
    </source>
</evidence>
<dbReference type="EMBL" id="OC917573">
    <property type="protein sequence ID" value="CAD7647440.1"/>
    <property type="molecule type" value="Genomic_DNA"/>
</dbReference>
<dbReference type="PRINTS" id="PR00332">
    <property type="entry name" value="HISTRIAD"/>
</dbReference>
<dbReference type="Pfam" id="PF01230">
    <property type="entry name" value="HIT"/>
    <property type="match status" value="1"/>
</dbReference>
<dbReference type="PANTHER" id="PTHR23089">
    <property type="entry name" value="HISTIDINE TRIAD HIT PROTEIN"/>
    <property type="match status" value="1"/>
</dbReference>
<sequence length="189" mass="21143">MALFRHLLHTRLPVHTFLSDIARHHSCVTVKTKPISGRLSDRCLHTNSQLLHKKSQNDNKSETMADEVIASQTAHPTEDTIFGKIVRKEIPTNFIYEDQKCVAFNDISPTAPTHFLVIPRKPITGLSTAQEEDEQLLGHLMFVAAKVAKEQGLQDGYRVVINNGKNGCQSVYHLHLHVIGGRQLGWPPG</sequence>
<evidence type="ECO:0000256" key="3">
    <source>
        <dbReference type="PROSITE-ProRule" id="PRU00464"/>
    </source>
</evidence>
<evidence type="ECO:0000259" key="4">
    <source>
        <dbReference type="PROSITE" id="PS51084"/>
    </source>
</evidence>
<dbReference type="InterPro" id="IPR036265">
    <property type="entry name" value="HIT-like_sf"/>
</dbReference>
<dbReference type="CDD" id="cd01276">
    <property type="entry name" value="PKCI_related"/>
    <property type="match status" value="1"/>
</dbReference>
<dbReference type="InterPro" id="IPR019808">
    <property type="entry name" value="Histidine_triad_CS"/>
</dbReference>
<accession>A0A7R9QJU1</accession>
<keyword evidence="6" id="KW-1185">Reference proteome</keyword>
<organism evidence="5">
    <name type="scientific">Oppiella nova</name>
    <dbReference type="NCBI Taxonomy" id="334625"/>
    <lineage>
        <taxon>Eukaryota</taxon>
        <taxon>Metazoa</taxon>
        <taxon>Ecdysozoa</taxon>
        <taxon>Arthropoda</taxon>
        <taxon>Chelicerata</taxon>
        <taxon>Arachnida</taxon>
        <taxon>Acari</taxon>
        <taxon>Acariformes</taxon>
        <taxon>Sarcoptiformes</taxon>
        <taxon>Oribatida</taxon>
        <taxon>Brachypylina</taxon>
        <taxon>Oppioidea</taxon>
        <taxon>Oppiidae</taxon>
        <taxon>Oppiella</taxon>
    </lineage>
</organism>
<proteinExistence type="predicted"/>
<feature type="short sequence motif" description="Histidine triad motif" evidence="2 3">
    <location>
        <begin position="173"/>
        <end position="177"/>
    </location>
</feature>